<comment type="similarity">
    <text evidence="2">Belongs to the FAD-binding monooxygenase family.</text>
</comment>
<dbReference type="Proteomes" id="UP001597018">
    <property type="component" value="Unassembled WGS sequence"/>
</dbReference>
<dbReference type="Gene3D" id="3.50.50.60">
    <property type="entry name" value="FAD/NAD(P)-binding domain"/>
    <property type="match status" value="3"/>
</dbReference>
<dbReference type="InterPro" id="IPR020946">
    <property type="entry name" value="Flavin_mOase-like"/>
</dbReference>
<sequence length="531" mass="59182">MDVRDVVVVGAGFAGLYALHRCRSDGFDVVGVEAADGVGGTWYWNRYPGARCDVESIDYSYSFSAELQDGWRWSERYAAQPEILAYLEHVAERFDLHRLIRFGRTVRSAHFDEDAVVWTLTTDDGERLRARFVIFATGCLSAVHRPDIPGADDFAGQVLFTARWPHREPDLAGKRVGVIGTGSSGIQSIPVLAERAASLTVFQRSANYSVPAPNRPFTDEEWERVRAEYPQRRAKSAYAPAGTPHEAYPKGALEVDEQERRAALEQRWQQGGVLFGKTFPDQNTDLAANDHARRFAEEKIRAIVRDPATAEDLVPVGHPIGTKRICTDVGYFETYNRSNVRLVNLRRDPVVAIRPWGVETEHGRHELDVLVYATGFDALTGALTRIDPRGRGGLRLSRAWADGPVTCLGLGVPGFPNMFTVSGPGSPSVLANMVLHAEVQVDWVVDLLDRCRADGVAEVEPRHDAAARWTEHVAETAERTLYPRADSWYVGANVTGKKRVFMPYVGGFGTYRRFCDQARDNDYAGFVLTRR</sequence>
<dbReference type="GO" id="GO:0004497">
    <property type="term" value="F:monooxygenase activity"/>
    <property type="evidence" value="ECO:0007669"/>
    <property type="project" value="UniProtKB-KW"/>
</dbReference>
<dbReference type="Pfam" id="PF00743">
    <property type="entry name" value="FMO-like"/>
    <property type="match status" value="1"/>
</dbReference>
<name>A0ABW3FRM6_9PSEU</name>
<keyword evidence="7 8" id="KW-0503">Monooxygenase</keyword>
<dbReference type="InterPro" id="IPR036188">
    <property type="entry name" value="FAD/NAD-bd_sf"/>
</dbReference>
<keyword evidence="9" id="KW-1185">Reference proteome</keyword>
<dbReference type="PANTHER" id="PTHR43098">
    <property type="entry name" value="L-ORNITHINE N(5)-MONOOXYGENASE-RELATED"/>
    <property type="match status" value="1"/>
</dbReference>
<dbReference type="EC" id="1.14.13.-" evidence="8"/>
<evidence type="ECO:0000256" key="7">
    <source>
        <dbReference type="ARBA" id="ARBA00023033"/>
    </source>
</evidence>
<evidence type="ECO:0000256" key="5">
    <source>
        <dbReference type="ARBA" id="ARBA00022857"/>
    </source>
</evidence>
<protein>
    <submittedName>
        <fullName evidence="8">Flavin-containing monooxygenase</fullName>
        <ecNumber evidence="8">1.14.13.-</ecNumber>
    </submittedName>
</protein>
<evidence type="ECO:0000256" key="2">
    <source>
        <dbReference type="ARBA" id="ARBA00010139"/>
    </source>
</evidence>
<dbReference type="SUPFAM" id="SSF51905">
    <property type="entry name" value="FAD/NAD(P)-binding domain"/>
    <property type="match status" value="2"/>
</dbReference>
<dbReference type="PANTHER" id="PTHR43098:SF3">
    <property type="entry name" value="L-ORNITHINE N(5)-MONOOXYGENASE-RELATED"/>
    <property type="match status" value="1"/>
</dbReference>
<organism evidence="8 9">
    <name type="scientific">Saccharopolyspora rosea</name>
    <dbReference type="NCBI Taxonomy" id="524884"/>
    <lineage>
        <taxon>Bacteria</taxon>
        <taxon>Bacillati</taxon>
        <taxon>Actinomycetota</taxon>
        <taxon>Actinomycetes</taxon>
        <taxon>Pseudonocardiales</taxon>
        <taxon>Pseudonocardiaceae</taxon>
        <taxon>Saccharopolyspora</taxon>
    </lineage>
</organism>
<accession>A0ABW3FRM6</accession>
<keyword evidence="3" id="KW-0285">Flavoprotein</keyword>
<evidence type="ECO:0000313" key="8">
    <source>
        <dbReference type="EMBL" id="MFD0920293.1"/>
    </source>
</evidence>
<evidence type="ECO:0000256" key="4">
    <source>
        <dbReference type="ARBA" id="ARBA00022827"/>
    </source>
</evidence>
<proteinExistence type="inferred from homology"/>
<dbReference type="RefSeq" id="WP_263247832.1">
    <property type="nucleotide sequence ID" value="NZ_BAABLT010000017.1"/>
</dbReference>
<comment type="caution">
    <text evidence="8">The sequence shown here is derived from an EMBL/GenBank/DDBJ whole genome shotgun (WGS) entry which is preliminary data.</text>
</comment>
<comment type="cofactor">
    <cofactor evidence="1">
        <name>FAD</name>
        <dbReference type="ChEBI" id="CHEBI:57692"/>
    </cofactor>
</comment>
<evidence type="ECO:0000256" key="3">
    <source>
        <dbReference type="ARBA" id="ARBA00022630"/>
    </source>
</evidence>
<evidence type="ECO:0000313" key="9">
    <source>
        <dbReference type="Proteomes" id="UP001597018"/>
    </source>
</evidence>
<dbReference type="PRINTS" id="PR00411">
    <property type="entry name" value="PNDRDTASEI"/>
</dbReference>
<keyword evidence="5" id="KW-0521">NADP</keyword>
<evidence type="ECO:0000256" key="6">
    <source>
        <dbReference type="ARBA" id="ARBA00023002"/>
    </source>
</evidence>
<dbReference type="InterPro" id="IPR050775">
    <property type="entry name" value="FAD-binding_Monooxygenases"/>
</dbReference>
<reference evidence="9" key="1">
    <citation type="journal article" date="2019" name="Int. J. Syst. Evol. Microbiol.">
        <title>The Global Catalogue of Microorganisms (GCM) 10K type strain sequencing project: providing services to taxonomists for standard genome sequencing and annotation.</title>
        <authorList>
            <consortium name="The Broad Institute Genomics Platform"/>
            <consortium name="The Broad Institute Genome Sequencing Center for Infectious Disease"/>
            <person name="Wu L."/>
            <person name="Ma J."/>
        </authorList>
    </citation>
    <scope>NUCLEOTIDE SEQUENCE [LARGE SCALE GENOMIC DNA]</scope>
    <source>
        <strain evidence="9">CCUG 56401</strain>
    </source>
</reference>
<keyword evidence="4" id="KW-0274">FAD</keyword>
<keyword evidence="6 8" id="KW-0560">Oxidoreductase</keyword>
<dbReference type="EMBL" id="JBHTIW010000006">
    <property type="protein sequence ID" value="MFD0920293.1"/>
    <property type="molecule type" value="Genomic_DNA"/>
</dbReference>
<evidence type="ECO:0000256" key="1">
    <source>
        <dbReference type="ARBA" id="ARBA00001974"/>
    </source>
</evidence>
<gene>
    <name evidence="8" type="ORF">ACFQ16_11130</name>
</gene>